<dbReference type="CDD" id="cd06089">
    <property type="entry name" value="KOW_RPL26"/>
    <property type="match status" value="1"/>
</dbReference>
<dbReference type="GO" id="GO:0006412">
    <property type="term" value="P:translation"/>
    <property type="evidence" value="ECO:0007669"/>
    <property type="project" value="UniProtKB-UniRule"/>
</dbReference>
<organism evidence="7">
    <name type="scientific">candidate division WWE3 bacterium</name>
    <dbReference type="NCBI Taxonomy" id="2053526"/>
    <lineage>
        <taxon>Bacteria</taxon>
        <taxon>Katanobacteria</taxon>
    </lineage>
</organism>
<reference evidence="7" key="1">
    <citation type="journal article" date="2020" name="mSystems">
        <title>Genome- and Community-Level Interaction Insights into Carbon Utilization and Element Cycling Functions of Hydrothermarchaeota in Hydrothermal Sediment.</title>
        <authorList>
            <person name="Zhou Z."/>
            <person name="Liu Y."/>
            <person name="Xu W."/>
            <person name="Pan J."/>
            <person name="Luo Z.H."/>
            <person name="Li M."/>
        </authorList>
    </citation>
    <scope>NUCLEOTIDE SEQUENCE [LARGE SCALE GENOMIC DNA]</scope>
    <source>
        <strain evidence="7">SpSt-1219</strain>
    </source>
</reference>
<keyword evidence="5" id="KW-0694">RNA-binding</keyword>
<dbReference type="NCBIfam" id="TIGR01079">
    <property type="entry name" value="rplX_bact"/>
    <property type="match status" value="1"/>
</dbReference>
<dbReference type="Pfam" id="PF00467">
    <property type="entry name" value="KOW"/>
    <property type="match status" value="1"/>
</dbReference>
<dbReference type="InterPro" id="IPR008991">
    <property type="entry name" value="Translation_prot_SH3-like_sf"/>
</dbReference>
<feature type="domain" description="KOW" evidence="6">
    <location>
        <begin position="2"/>
        <end position="29"/>
    </location>
</feature>
<dbReference type="SMART" id="SM00739">
    <property type="entry name" value="KOW"/>
    <property type="match status" value="1"/>
</dbReference>
<evidence type="ECO:0000256" key="1">
    <source>
        <dbReference type="ARBA" id="ARBA00010618"/>
    </source>
</evidence>
<comment type="function">
    <text evidence="5">One of two assembly initiator proteins, it binds directly to the 5'-end of the 23S rRNA, where it nucleates assembly of the 50S subunit.</text>
</comment>
<evidence type="ECO:0000256" key="2">
    <source>
        <dbReference type="ARBA" id="ARBA00022980"/>
    </source>
</evidence>
<proteinExistence type="inferred from homology"/>
<dbReference type="InterPro" id="IPR003256">
    <property type="entry name" value="Ribosomal_uL24"/>
</dbReference>
<sequence length="110" mass="12255">MKIRKGDKVKVISGKDRGKISQVLKVLKDANKVVVEGVHVVKKNVKPGKVGEQGGIVEMEKPIDVSNVMFYNESLGKAVRIGFKFIDGKKYRICKKSGEVLDLKKEKDVK</sequence>
<accession>A0A7C1DM25</accession>
<dbReference type="HAMAP" id="MF_01326_B">
    <property type="entry name" value="Ribosomal_uL24_B"/>
    <property type="match status" value="1"/>
</dbReference>
<evidence type="ECO:0000313" key="7">
    <source>
        <dbReference type="EMBL" id="HDQ88563.1"/>
    </source>
</evidence>
<evidence type="ECO:0000256" key="4">
    <source>
        <dbReference type="ARBA" id="ARBA00035206"/>
    </source>
</evidence>
<dbReference type="GO" id="GO:1990904">
    <property type="term" value="C:ribonucleoprotein complex"/>
    <property type="evidence" value="ECO:0007669"/>
    <property type="project" value="UniProtKB-KW"/>
</dbReference>
<dbReference type="InterPro" id="IPR014722">
    <property type="entry name" value="Rib_uL2_dom2"/>
</dbReference>
<dbReference type="InterPro" id="IPR041988">
    <property type="entry name" value="Ribosomal_uL24_KOW"/>
</dbReference>
<keyword evidence="3 5" id="KW-0687">Ribonucleoprotein</keyword>
<comment type="subunit">
    <text evidence="5">Part of the 50S ribosomal subunit.</text>
</comment>
<dbReference type="PANTHER" id="PTHR12903">
    <property type="entry name" value="MITOCHONDRIAL RIBOSOMAL PROTEIN L24"/>
    <property type="match status" value="1"/>
</dbReference>
<dbReference type="GO" id="GO:0019843">
    <property type="term" value="F:rRNA binding"/>
    <property type="evidence" value="ECO:0007669"/>
    <property type="project" value="UniProtKB-UniRule"/>
</dbReference>
<dbReference type="EMBL" id="DSDM01000016">
    <property type="protein sequence ID" value="HDQ88563.1"/>
    <property type="molecule type" value="Genomic_DNA"/>
</dbReference>
<comment type="similarity">
    <text evidence="1 5">Belongs to the universal ribosomal protein uL24 family.</text>
</comment>
<name>A0A7C1DM25_UNCKA</name>
<dbReference type="InterPro" id="IPR057264">
    <property type="entry name" value="Ribosomal_uL24_C"/>
</dbReference>
<dbReference type="GO" id="GO:0003735">
    <property type="term" value="F:structural constituent of ribosome"/>
    <property type="evidence" value="ECO:0007669"/>
    <property type="project" value="InterPro"/>
</dbReference>
<gene>
    <name evidence="5 7" type="primary">rplX</name>
    <name evidence="7" type="ORF">ENN92_00220</name>
</gene>
<dbReference type="SUPFAM" id="SSF50104">
    <property type="entry name" value="Translation proteins SH3-like domain"/>
    <property type="match status" value="1"/>
</dbReference>
<evidence type="ECO:0000256" key="5">
    <source>
        <dbReference type="HAMAP-Rule" id="MF_01326"/>
    </source>
</evidence>
<keyword evidence="2 5" id="KW-0689">Ribosomal protein</keyword>
<comment type="function">
    <text evidence="5">One of the proteins that surrounds the polypeptide exit tunnel on the outside of the subunit.</text>
</comment>
<dbReference type="GO" id="GO:0005840">
    <property type="term" value="C:ribosome"/>
    <property type="evidence" value="ECO:0007669"/>
    <property type="project" value="UniProtKB-KW"/>
</dbReference>
<protein>
    <recommendedName>
        <fullName evidence="4 5">Large ribosomal subunit protein uL24</fullName>
    </recommendedName>
</protein>
<dbReference type="Gene3D" id="2.30.30.30">
    <property type="match status" value="1"/>
</dbReference>
<dbReference type="AlphaFoldDB" id="A0A7C1DM25"/>
<evidence type="ECO:0000256" key="3">
    <source>
        <dbReference type="ARBA" id="ARBA00023274"/>
    </source>
</evidence>
<dbReference type="Proteomes" id="UP000886066">
    <property type="component" value="Unassembled WGS sequence"/>
</dbReference>
<comment type="caution">
    <text evidence="7">The sequence shown here is derived from an EMBL/GenBank/DDBJ whole genome shotgun (WGS) entry which is preliminary data.</text>
</comment>
<dbReference type="InterPro" id="IPR005824">
    <property type="entry name" value="KOW"/>
</dbReference>
<evidence type="ECO:0000259" key="6">
    <source>
        <dbReference type="SMART" id="SM00739"/>
    </source>
</evidence>
<dbReference type="Pfam" id="PF17136">
    <property type="entry name" value="ribosomal_L24"/>
    <property type="match status" value="1"/>
</dbReference>
<keyword evidence="5" id="KW-0699">rRNA-binding</keyword>